<evidence type="ECO:0000313" key="2">
    <source>
        <dbReference type="EMBL" id="TEB36546.1"/>
    </source>
</evidence>
<keyword evidence="1" id="KW-0472">Membrane</keyword>
<comment type="caution">
    <text evidence="2">The sequence shown here is derived from an EMBL/GenBank/DDBJ whole genome shotgun (WGS) entry which is preliminary data.</text>
</comment>
<organism evidence="2 3">
    <name type="scientific">Coprinellus micaceus</name>
    <name type="common">Glistening ink-cap mushroom</name>
    <name type="synonym">Coprinus micaceus</name>
    <dbReference type="NCBI Taxonomy" id="71717"/>
    <lineage>
        <taxon>Eukaryota</taxon>
        <taxon>Fungi</taxon>
        <taxon>Dikarya</taxon>
        <taxon>Basidiomycota</taxon>
        <taxon>Agaricomycotina</taxon>
        <taxon>Agaricomycetes</taxon>
        <taxon>Agaricomycetidae</taxon>
        <taxon>Agaricales</taxon>
        <taxon>Agaricineae</taxon>
        <taxon>Psathyrellaceae</taxon>
        <taxon>Coprinellus</taxon>
    </lineage>
</organism>
<reference evidence="2 3" key="1">
    <citation type="journal article" date="2019" name="Nat. Ecol. Evol.">
        <title>Megaphylogeny resolves global patterns of mushroom evolution.</title>
        <authorList>
            <person name="Varga T."/>
            <person name="Krizsan K."/>
            <person name="Foldi C."/>
            <person name="Dima B."/>
            <person name="Sanchez-Garcia M."/>
            <person name="Sanchez-Ramirez S."/>
            <person name="Szollosi G.J."/>
            <person name="Szarkandi J.G."/>
            <person name="Papp V."/>
            <person name="Albert L."/>
            <person name="Andreopoulos W."/>
            <person name="Angelini C."/>
            <person name="Antonin V."/>
            <person name="Barry K.W."/>
            <person name="Bougher N.L."/>
            <person name="Buchanan P."/>
            <person name="Buyck B."/>
            <person name="Bense V."/>
            <person name="Catcheside P."/>
            <person name="Chovatia M."/>
            <person name="Cooper J."/>
            <person name="Damon W."/>
            <person name="Desjardin D."/>
            <person name="Finy P."/>
            <person name="Geml J."/>
            <person name="Haridas S."/>
            <person name="Hughes K."/>
            <person name="Justo A."/>
            <person name="Karasinski D."/>
            <person name="Kautmanova I."/>
            <person name="Kiss B."/>
            <person name="Kocsube S."/>
            <person name="Kotiranta H."/>
            <person name="LaButti K.M."/>
            <person name="Lechner B.E."/>
            <person name="Liimatainen K."/>
            <person name="Lipzen A."/>
            <person name="Lukacs Z."/>
            <person name="Mihaltcheva S."/>
            <person name="Morgado L.N."/>
            <person name="Niskanen T."/>
            <person name="Noordeloos M.E."/>
            <person name="Ohm R.A."/>
            <person name="Ortiz-Santana B."/>
            <person name="Ovrebo C."/>
            <person name="Racz N."/>
            <person name="Riley R."/>
            <person name="Savchenko A."/>
            <person name="Shiryaev A."/>
            <person name="Soop K."/>
            <person name="Spirin V."/>
            <person name="Szebenyi C."/>
            <person name="Tomsovsky M."/>
            <person name="Tulloss R.E."/>
            <person name="Uehling J."/>
            <person name="Grigoriev I.V."/>
            <person name="Vagvolgyi C."/>
            <person name="Papp T."/>
            <person name="Martin F.M."/>
            <person name="Miettinen O."/>
            <person name="Hibbett D.S."/>
            <person name="Nagy L.G."/>
        </authorList>
    </citation>
    <scope>NUCLEOTIDE SEQUENCE [LARGE SCALE GENOMIC DNA]</scope>
    <source>
        <strain evidence="2 3">FP101781</strain>
    </source>
</reference>
<accession>A0A4Y7TQV8</accession>
<protein>
    <submittedName>
        <fullName evidence="2">Uncharacterized protein</fullName>
    </submittedName>
</protein>
<gene>
    <name evidence="2" type="ORF">FA13DRAFT_1726913</name>
</gene>
<keyword evidence="1" id="KW-1133">Transmembrane helix</keyword>
<sequence length="75" mass="8257">MTIVRTIAESALIYTAVMFAITGTVLYYAEHPSQIIVQHTIPPVTGGFARETRSANSRRAYVVSTYLPLRRGGLT</sequence>
<dbReference type="OrthoDB" id="3346544at2759"/>
<evidence type="ECO:0000256" key="1">
    <source>
        <dbReference type="SAM" id="Phobius"/>
    </source>
</evidence>
<feature type="transmembrane region" description="Helical" evidence="1">
    <location>
        <begin position="12"/>
        <end position="29"/>
    </location>
</feature>
<evidence type="ECO:0000313" key="3">
    <source>
        <dbReference type="Proteomes" id="UP000298030"/>
    </source>
</evidence>
<dbReference type="AlphaFoldDB" id="A0A4Y7TQV8"/>
<keyword evidence="3" id="KW-1185">Reference proteome</keyword>
<proteinExistence type="predicted"/>
<name>A0A4Y7TQV8_COPMI</name>
<dbReference type="Proteomes" id="UP000298030">
    <property type="component" value="Unassembled WGS sequence"/>
</dbReference>
<dbReference type="EMBL" id="QPFP01000005">
    <property type="protein sequence ID" value="TEB36546.1"/>
    <property type="molecule type" value="Genomic_DNA"/>
</dbReference>
<keyword evidence="1" id="KW-0812">Transmembrane</keyword>